<gene>
    <name evidence="8" type="ORF">BA177_05620</name>
</gene>
<feature type="transmembrane region" description="Helical" evidence="6">
    <location>
        <begin position="56"/>
        <end position="81"/>
    </location>
</feature>
<feature type="transmembrane region" description="Helical" evidence="6">
    <location>
        <begin position="147"/>
        <end position="170"/>
    </location>
</feature>
<name>A0A193LE14_9GAMM</name>
<evidence type="ECO:0000256" key="4">
    <source>
        <dbReference type="ARBA" id="ARBA00022989"/>
    </source>
</evidence>
<feature type="transmembrane region" description="Helical" evidence="6">
    <location>
        <begin position="443"/>
        <end position="462"/>
    </location>
</feature>
<dbReference type="InterPro" id="IPR011701">
    <property type="entry name" value="MFS"/>
</dbReference>
<feature type="transmembrane region" description="Helical" evidence="6">
    <location>
        <begin position="268"/>
        <end position="289"/>
    </location>
</feature>
<feature type="transmembrane region" description="Helical" evidence="6">
    <location>
        <begin position="177"/>
        <end position="197"/>
    </location>
</feature>
<keyword evidence="5 6" id="KW-0472">Membrane</keyword>
<dbReference type="PANTHER" id="PTHR23505:SF79">
    <property type="entry name" value="PROTEIN SPINSTER"/>
    <property type="match status" value="1"/>
</dbReference>
<dbReference type="GO" id="GO:0016020">
    <property type="term" value="C:membrane"/>
    <property type="evidence" value="ECO:0007669"/>
    <property type="project" value="UniProtKB-SubCell"/>
</dbReference>
<feature type="transmembrane region" description="Helical" evidence="6">
    <location>
        <begin position="88"/>
        <end position="111"/>
    </location>
</feature>
<dbReference type="Pfam" id="PF07690">
    <property type="entry name" value="MFS_1"/>
    <property type="match status" value="1"/>
</dbReference>
<dbReference type="GO" id="GO:0022857">
    <property type="term" value="F:transmembrane transporter activity"/>
    <property type="evidence" value="ECO:0007669"/>
    <property type="project" value="InterPro"/>
</dbReference>
<dbReference type="PANTHER" id="PTHR23505">
    <property type="entry name" value="SPINSTER"/>
    <property type="match status" value="1"/>
</dbReference>
<keyword evidence="4 6" id="KW-1133">Transmembrane helix</keyword>
<evidence type="ECO:0000256" key="2">
    <source>
        <dbReference type="ARBA" id="ARBA00022448"/>
    </source>
</evidence>
<dbReference type="CDD" id="cd17328">
    <property type="entry name" value="MFS_spinster_like"/>
    <property type="match status" value="1"/>
</dbReference>
<comment type="subcellular location">
    <subcellularLocation>
        <location evidence="1">Membrane</location>
        <topology evidence="1">Multi-pass membrane protein</topology>
    </subcellularLocation>
</comment>
<dbReference type="STRING" id="1548547.BA177_05620"/>
<evidence type="ECO:0000256" key="6">
    <source>
        <dbReference type="SAM" id="Phobius"/>
    </source>
</evidence>
<feature type="transmembrane region" description="Helical" evidence="6">
    <location>
        <begin position="359"/>
        <end position="378"/>
    </location>
</feature>
<evidence type="ECO:0000259" key="7">
    <source>
        <dbReference type="PROSITE" id="PS50850"/>
    </source>
</evidence>
<dbReference type="AlphaFoldDB" id="A0A193LE14"/>
<feature type="domain" description="Major facilitator superfamily (MFS) profile" evidence="7">
    <location>
        <begin position="22"/>
        <end position="463"/>
    </location>
</feature>
<dbReference type="InterPro" id="IPR020846">
    <property type="entry name" value="MFS_dom"/>
</dbReference>
<dbReference type="EMBL" id="CP016268">
    <property type="protein sequence ID" value="ANO50752.1"/>
    <property type="molecule type" value="Genomic_DNA"/>
</dbReference>
<organism evidence="8 9">
    <name type="scientific">Woeseia oceani</name>
    <dbReference type="NCBI Taxonomy" id="1548547"/>
    <lineage>
        <taxon>Bacteria</taxon>
        <taxon>Pseudomonadati</taxon>
        <taxon>Pseudomonadota</taxon>
        <taxon>Gammaproteobacteria</taxon>
        <taxon>Woeseiales</taxon>
        <taxon>Woeseiaceae</taxon>
        <taxon>Woeseia</taxon>
    </lineage>
</organism>
<dbReference type="InterPro" id="IPR044770">
    <property type="entry name" value="MFS_spinster-like"/>
</dbReference>
<reference evidence="8 9" key="1">
    <citation type="submission" date="2016-06" db="EMBL/GenBank/DDBJ databases">
        <title>Complete genome sequence of a deep-branching marine Gamma Proteobacterium Woeseia oceani type strain XK5.</title>
        <authorList>
            <person name="Mu D."/>
            <person name="Du Z."/>
        </authorList>
    </citation>
    <scope>NUCLEOTIDE SEQUENCE [LARGE SCALE GENOMIC DNA]</scope>
    <source>
        <strain evidence="8 9">XK5</strain>
    </source>
</reference>
<dbReference type="KEGG" id="woc:BA177_05620"/>
<proteinExistence type="predicted"/>
<feature type="transmembrane region" description="Helical" evidence="6">
    <location>
        <begin position="301"/>
        <end position="320"/>
    </location>
</feature>
<feature type="transmembrane region" description="Helical" evidence="6">
    <location>
        <begin position="230"/>
        <end position="256"/>
    </location>
</feature>
<feature type="transmembrane region" description="Helical" evidence="6">
    <location>
        <begin position="327"/>
        <end position="347"/>
    </location>
</feature>
<dbReference type="PROSITE" id="PS50850">
    <property type="entry name" value="MFS"/>
    <property type="match status" value="1"/>
</dbReference>
<evidence type="ECO:0000313" key="9">
    <source>
        <dbReference type="Proteomes" id="UP000092695"/>
    </source>
</evidence>
<keyword evidence="9" id="KW-1185">Reference proteome</keyword>
<dbReference type="Gene3D" id="1.20.1250.20">
    <property type="entry name" value="MFS general substrate transporter like domains"/>
    <property type="match status" value="1"/>
</dbReference>
<feature type="transmembrane region" description="Helical" evidence="6">
    <location>
        <begin position="21"/>
        <end position="44"/>
    </location>
</feature>
<dbReference type="Proteomes" id="UP000092695">
    <property type="component" value="Chromosome"/>
</dbReference>
<keyword evidence="2" id="KW-0813">Transport</keyword>
<evidence type="ECO:0000256" key="1">
    <source>
        <dbReference type="ARBA" id="ARBA00004141"/>
    </source>
</evidence>
<evidence type="ECO:0000256" key="3">
    <source>
        <dbReference type="ARBA" id="ARBA00022692"/>
    </source>
</evidence>
<accession>A0A193LE14</accession>
<dbReference type="InterPro" id="IPR036259">
    <property type="entry name" value="MFS_trans_sf"/>
</dbReference>
<protein>
    <recommendedName>
        <fullName evidence="7">Major facilitator superfamily (MFS) profile domain-containing protein</fullName>
    </recommendedName>
</protein>
<sequence>MSKPAPGHASVGKVSPGARRYALGVLVAVYTFNFIDRQILAILLPAIKAEFLVDDWVLGFLAGSAFALFYATLGVPIALLADRYNRRNLIALALAIWSGMTALSAAAGSVLQLTLARIGVGIGEAGCSPPAHSMISDYYPPEQRSTALGIFTLGISIGIMIAYLAGGWVVENIGWRAAFLIVGLPGLALALLVRFTVTEPARGSADSRIDNTPPPGIVYVARFLLLRRSFAHLAVGSGLAAFGGYAIASFFPSFLVRSHGMSPTLIGVYLGLILGIAGGAGFAGGGWMADRLGRYGRRWSMWGVAIALLAAWLCLFPVYLSDSANGALLWFLIPAVLSNFYLATTLAQAQNLVGLRMRGVAAGLMLFILNIIGLGMGPQVTGILSDLYAPALGQESMRYSLLTVASVVGPWSAFHYYRAGCYLESDLARVDDPVLGAGSLRKSGALLATMIVVLVLVIYLLLR</sequence>
<evidence type="ECO:0000313" key="8">
    <source>
        <dbReference type="EMBL" id="ANO50752.1"/>
    </source>
</evidence>
<dbReference type="SUPFAM" id="SSF103473">
    <property type="entry name" value="MFS general substrate transporter"/>
    <property type="match status" value="1"/>
</dbReference>
<dbReference type="OrthoDB" id="9812221at2"/>
<keyword evidence="3 6" id="KW-0812">Transmembrane</keyword>
<evidence type="ECO:0000256" key="5">
    <source>
        <dbReference type="ARBA" id="ARBA00023136"/>
    </source>
</evidence>
<dbReference type="RefSeq" id="WP_068613978.1">
    <property type="nucleotide sequence ID" value="NZ_CP016268.1"/>
</dbReference>